<dbReference type="OrthoDB" id="6460068at2"/>
<gene>
    <name evidence="1" type="ORF">NCTC12026_00672</name>
</gene>
<sequence length="60" mass="7259">MTDLTEKQKQYVDDLAMQQVFDMNNDDVLVNALEQKIHNLEAHLKNYFHERVQFHKNNKK</sequence>
<dbReference type="GeneID" id="93420018"/>
<accession>A0A379G071</accession>
<dbReference type="Proteomes" id="UP000255129">
    <property type="component" value="Unassembled WGS sequence"/>
</dbReference>
<dbReference type="AlphaFoldDB" id="A0A379G071"/>
<protein>
    <submittedName>
        <fullName evidence="1">Uncharacterized protein</fullName>
    </submittedName>
</protein>
<organism evidence="1 2">
    <name type="scientific">Providencia rustigianii</name>
    <dbReference type="NCBI Taxonomy" id="158850"/>
    <lineage>
        <taxon>Bacteria</taxon>
        <taxon>Pseudomonadati</taxon>
        <taxon>Pseudomonadota</taxon>
        <taxon>Gammaproteobacteria</taxon>
        <taxon>Enterobacterales</taxon>
        <taxon>Morganellaceae</taxon>
        <taxon>Providencia</taxon>
    </lineage>
</organism>
<dbReference type="RefSeq" id="WP_006816033.1">
    <property type="nucleotide sequence ID" value="NZ_AP018946.1"/>
</dbReference>
<evidence type="ECO:0000313" key="1">
    <source>
        <dbReference type="EMBL" id="SUC34335.1"/>
    </source>
</evidence>
<name>A0A379G071_9GAMM</name>
<evidence type="ECO:0000313" key="2">
    <source>
        <dbReference type="Proteomes" id="UP000255129"/>
    </source>
</evidence>
<dbReference type="EMBL" id="UGUA01000002">
    <property type="protein sequence ID" value="SUC34335.1"/>
    <property type="molecule type" value="Genomic_DNA"/>
</dbReference>
<reference evidence="1 2" key="1">
    <citation type="submission" date="2018-06" db="EMBL/GenBank/DDBJ databases">
        <authorList>
            <consortium name="Pathogen Informatics"/>
            <person name="Doyle S."/>
        </authorList>
    </citation>
    <scope>NUCLEOTIDE SEQUENCE [LARGE SCALE GENOMIC DNA]</scope>
    <source>
        <strain evidence="1 2">NCTC12026</strain>
    </source>
</reference>
<proteinExistence type="predicted"/>